<dbReference type="Gene3D" id="1.10.510.10">
    <property type="entry name" value="Transferase(Phosphotransferase) domain 1"/>
    <property type="match status" value="1"/>
</dbReference>
<dbReference type="PROSITE" id="PS50011">
    <property type="entry name" value="PROTEIN_KINASE_DOM"/>
    <property type="match status" value="1"/>
</dbReference>
<protein>
    <recommendedName>
        <fullName evidence="3">non-specific serine/threonine protein kinase</fullName>
        <ecNumber evidence="3">2.7.11.1</ecNumber>
    </recommendedName>
</protein>
<feature type="compositionally biased region" description="Basic residues" evidence="13">
    <location>
        <begin position="619"/>
        <end position="633"/>
    </location>
</feature>
<comment type="subcellular location">
    <subcellularLocation>
        <location evidence="1">Bud neck</location>
    </subcellularLocation>
</comment>
<feature type="compositionally biased region" description="Polar residues" evidence="13">
    <location>
        <begin position="745"/>
        <end position="755"/>
    </location>
</feature>
<dbReference type="PANTHER" id="PTHR24346">
    <property type="entry name" value="MAP/MICROTUBULE AFFINITY-REGULATING KINASE"/>
    <property type="match status" value="1"/>
</dbReference>
<feature type="region of interest" description="Disordered" evidence="13">
    <location>
        <begin position="1009"/>
        <end position="1068"/>
    </location>
</feature>
<dbReference type="GO" id="GO:0004674">
    <property type="term" value="F:protein serine/threonine kinase activity"/>
    <property type="evidence" value="ECO:0007669"/>
    <property type="project" value="UniProtKB-KW"/>
</dbReference>
<keyword evidence="9 12" id="KW-0067">ATP-binding</keyword>
<dbReference type="SMART" id="SM00220">
    <property type="entry name" value="S_TKc"/>
    <property type="match status" value="1"/>
</dbReference>
<dbReference type="GO" id="GO:0005524">
    <property type="term" value="F:ATP binding"/>
    <property type="evidence" value="ECO:0007669"/>
    <property type="project" value="UniProtKB-UniRule"/>
</dbReference>
<dbReference type="Pfam" id="PF16797">
    <property type="entry name" value="Fungal_KA1"/>
    <property type="match status" value="1"/>
</dbReference>
<evidence type="ECO:0000256" key="9">
    <source>
        <dbReference type="ARBA" id="ARBA00022840"/>
    </source>
</evidence>
<evidence type="ECO:0000256" key="6">
    <source>
        <dbReference type="ARBA" id="ARBA00022679"/>
    </source>
</evidence>
<dbReference type="InterPro" id="IPR011009">
    <property type="entry name" value="Kinase-like_dom_sf"/>
</dbReference>
<feature type="compositionally biased region" description="Polar residues" evidence="13">
    <location>
        <begin position="89"/>
        <end position="101"/>
    </location>
</feature>
<feature type="region of interest" description="Disordered" evidence="13">
    <location>
        <begin position="683"/>
        <end position="702"/>
    </location>
</feature>
<dbReference type="InterPro" id="IPR031850">
    <property type="entry name" value="Fungal_KA1_dom"/>
</dbReference>
<dbReference type="InterPro" id="IPR043024">
    <property type="entry name" value="KA1_sf_fungal"/>
</dbReference>
<dbReference type="PROSITE" id="PS00108">
    <property type="entry name" value="PROTEIN_KINASE_ST"/>
    <property type="match status" value="1"/>
</dbReference>
<dbReference type="PROSITE" id="PS00107">
    <property type="entry name" value="PROTEIN_KINASE_ATP"/>
    <property type="match status" value="1"/>
</dbReference>
<dbReference type="GO" id="GO:0035556">
    <property type="term" value="P:intracellular signal transduction"/>
    <property type="evidence" value="ECO:0007669"/>
    <property type="project" value="TreeGrafter"/>
</dbReference>
<dbReference type="AlphaFoldDB" id="A0A8H8BU64"/>
<dbReference type="InterPro" id="IPR017441">
    <property type="entry name" value="Protein_kinase_ATP_BS"/>
</dbReference>
<feature type="region of interest" description="Disordered" evidence="13">
    <location>
        <begin position="1"/>
        <end position="101"/>
    </location>
</feature>
<accession>A0A8H8BU64</accession>
<dbReference type="InterPro" id="IPR008271">
    <property type="entry name" value="Ser/Thr_kinase_AS"/>
</dbReference>
<feature type="compositionally biased region" description="Low complexity" evidence="13">
    <location>
        <begin position="600"/>
        <end position="612"/>
    </location>
</feature>
<evidence type="ECO:0000259" key="14">
    <source>
        <dbReference type="PROSITE" id="PS50011"/>
    </source>
</evidence>
<feature type="compositionally biased region" description="Polar residues" evidence="13">
    <location>
        <begin position="687"/>
        <end position="696"/>
    </location>
</feature>
<feature type="domain" description="Protein kinase" evidence="14">
    <location>
        <begin position="114"/>
        <end position="395"/>
    </location>
</feature>
<evidence type="ECO:0000256" key="8">
    <source>
        <dbReference type="ARBA" id="ARBA00022777"/>
    </source>
</evidence>
<comment type="catalytic activity">
    <reaction evidence="10">
        <text>L-threonyl-[protein] + ATP = O-phospho-L-threonyl-[protein] + ADP + H(+)</text>
        <dbReference type="Rhea" id="RHEA:46608"/>
        <dbReference type="Rhea" id="RHEA-COMP:11060"/>
        <dbReference type="Rhea" id="RHEA-COMP:11605"/>
        <dbReference type="ChEBI" id="CHEBI:15378"/>
        <dbReference type="ChEBI" id="CHEBI:30013"/>
        <dbReference type="ChEBI" id="CHEBI:30616"/>
        <dbReference type="ChEBI" id="CHEBI:61977"/>
        <dbReference type="ChEBI" id="CHEBI:456216"/>
        <dbReference type="EC" id="2.7.11.1"/>
    </reaction>
</comment>
<evidence type="ECO:0000256" key="4">
    <source>
        <dbReference type="ARBA" id="ARBA00022527"/>
    </source>
</evidence>
<keyword evidence="5" id="KW-0597">Phosphoprotein</keyword>
<name>A0A8H8BU64_9HELO</name>
<feature type="region of interest" description="Disordered" evidence="13">
    <location>
        <begin position="735"/>
        <end position="779"/>
    </location>
</feature>
<evidence type="ECO:0000256" key="2">
    <source>
        <dbReference type="ARBA" id="ARBA00010791"/>
    </source>
</evidence>
<feature type="region of interest" description="Disordered" evidence="13">
    <location>
        <begin position="556"/>
        <end position="672"/>
    </location>
</feature>
<feature type="compositionally biased region" description="Polar residues" evidence="13">
    <location>
        <begin position="831"/>
        <end position="844"/>
    </location>
</feature>
<dbReference type="FunFam" id="1.10.510.10:FF:000394">
    <property type="entry name" value="Serine/threonine-protein kinase HSL1"/>
    <property type="match status" value="1"/>
</dbReference>
<proteinExistence type="inferred from homology"/>
<keyword evidence="7 12" id="KW-0547">Nucleotide-binding</keyword>
<dbReference type="GO" id="GO:0005940">
    <property type="term" value="C:septin ring"/>
    <property type="evidence" value="ECO:0007669"/>
    <property type="project" value="UniProtKB-ARBA"/>
</dbReference>
<evidence type="ECO:0000256" key="1">
    <source>
        <dbReference type="ARBA" id="ARBA00004266"/>
    </source>
</evidence>
<dbReference type="InterPro" id="IPR000719">
    <property type="entry name" value="Prot_kinase_dom"/>
</dbReference>
<keyword evidence="4" id="KW-0723">Serine/threonine-protein kinase</keyword>
<feature type="compositionally biased region" description="Low complexity" evidence="13">
    <location>
        <begin position="55"/>
        <end position="72"/>
    </location>
</feature>
<reference evidence="15" key="1">
    <citation type="submission" date="2021-02" db="EMBL/GenBank/DDBJ databases">
        <title>Genome sequence Cadophora malorum strain M34.</title>
        <authorList>
            <person name="Stefanovic E."/>
            <person name="Vu D."/>
            <person name="Scully C."/>
            <person name="Dijksterhuis J."/>
            <person name="Roader J."/>
            <person name="Houbraken J."/>
        </authorList>
    </citation>
    <scope>NUCLEOTIDE SEQUENCE</scope>
    <source>
        <strain evidence="15">M34</strain>
    </source>
</reference>
<evidence type="ECO:0000256" key="12">
    <source>
        <dbReference type="PROSITE-ProRule" id="PRU10141"/>
    </source>
</evidence>
<feature type="region of interest" description="Disordered" evidence="13">
    <location>
        <begin position="973"/>
        <end position="994"/>
    </location>
</feature>
<feature type="compositionally biased region" description="Low complexity" evidence="13">
    <location>
        <begin position="1020"/>
        <end position="1031"/>
    </location>
</feature>
<dbReference type="Gene3D" id="3.30.310.220">
    <property type="entry name" value="Fungal kinase associated-1 domain"/>
    <property type="match status" value="1"/>
</dbReference>
<dbReference type="SUPFAM" id="SSF56112">
    <property type="entry name" value="Protein kinase-like (PK-like)"/>
    <property type="match status" value="1"/>
</dbReference>
<evidence type="ECO:0000256" key="13">
    <source>
        <dbReference type="SAM" id="MobiDB-lite"/>
    </source>
</evidence>
<dbReference type="Pfam" id="PF00069">
    <property type="entry name" value="Pkinase"/>
    <property type="match status" value="1"/>
</dbReference>
<keyword evidence="6" id="KW-0808">Transferase</keyword>
<gene>
    <name evidence="15" type="ORF">IFR04_002753</name>
</gene>
<dbReference type="PANTHER" id="PTHR24346:SF110">
    <property type="entry name" value="NON-SPECIFIC SERINE_THREONINE PROTEIN KINASE"/>
    <property type="match status" value="1"/>
</dbReference>
<keyword evidence="16" id="KW-1185">Reference proteome</keyword>
<evidence type="ECO:0000256" key="5">
    <source>
        <dbReference type="ARBA" id="ARBA00022553"/>
    </source>
</evidence>
<evidence type="ECO:0000313" key="15">
    <source>
        <dbReference type="EMBL" id="KAG4424057.1"/>
    </source>
</evidence>
<organism evidence="15 16">
    <name type="scientific">Cadophora malorum</name>
    <dbReference type="NCBI Taxonomy" id="108018"/>
    <lineage>
        <taxon>Eukaryota</taxon>
        <taxon>Fungi</taxon>
        <taxon>Dikarya</taxon>
        <taxon>Ascomycota</taxon>
        <taxon>Pezizomycotina</taxon>
        <taxon>Leotiomycetes</taxon>
        <taxon>Helotiales</taxon>
        <taxon>Ploettnerulaceae</taxon>
        <taxon>Cadophora</taxon>
    </lineage>
</organism>
<dbReference type="GO" id="GO:0005935">
    <property type="term" value="C:cellular bud neck"/>
    <property type="evidence" value="ECO:0007669"/>
    <property type="project" value="UniProtKB-SubCell"/>
</dbReference>
<comment type="caution">
    <text evidence="15">The sequence shown here is derived from an EMBL/GenBank/DDBJ whole genome shotgun (WGS) entry which is preliminary data.</text>
</comment>
<feature type="compositionally biased region" description="Basic and acidic residues" evidence="13">
    <location>
        <begin position="849"/>
        <end position="861"/>
    </location>
</feature>
<evidence type="ECO:0000256" key="3">
    <source>
        <dbReference type="ARBA" id="ARBA00012513"/>
    </source>
</evidence>
<feature type="compositionally biased region" description="Polar residues" evidence="13">
    <location>
        <begin position="560"/>
        <end position="573"/>
    </location>
</feature>
<feature type="binding site" evidence="12">
    <location>
        <position position="143"/>
    </location>
    <ligand>
        <name>ATP</name>
        <dbReference type="ChEBI" id="CHEBI:30616"/>
    </ligand>
</feature>
<evidence type="ECO:0000256" key="7">
    <source>
        <dbReference type="ARBA" id="ARBA00022741"/>
    </source>
</evidence>
<dbReference type="EC" id="2.7.11.1" evidence="3"/>
<dbReference type="EMBL" id="JAFJYH010000025">
    <property type="protein sequence ID" value="KAG4424057.1"/>
    <property type="molecule type" value="Genomic_DNA"/>
</dbReference>
<dbReference type="OrthoDB" id="504170at2759"/>
<evidence type="ECO:0000313" key="16">
    <source>
        <dbReference type="Proteomes" id="UP000664132"/>
    </source>
</evidence>
<evidence type="ECO:0000256" key="11">
    <source>
        <dbReference type="ARBA" id="ARBA00048679"/>
    </source>
</evidence>
<sequence>MNNYSRPTTRRPPLGEATGRVNNAPPPVPEQLSKPSSIPHHESLWTNGLLQNQTQSQSPSHQRPSRRVPSVSANMENPRLSAIKDYPESNRNSQYSTTSNDSNTKIIKKCIGPWKLGKTLGQGATARVRFARHMYSGQEAAIKIVQKKNAQISQAGSLANLEEVESTQTDSGDGVKRMPLGIEREVAIMKLIQHPNIMKLYDIWENRTEIYLVLEFVDNGELFEHISKSGRLEEDEAVRYFRQMLSAIGYCHSFKICHRDLKPENILLTREGEIKIADFGMAALQQAPDHRLKTSCGSPHYAAPELISGSEYRGDMIDIWSLGVVFYAMLAGRLPFDVEGSSQEALRPLLRKIKKGQYLMPSEFSDDAKSLVHRILQVNPKDRIRLQQVWKHPLIKKYDYLDNLSRGCYPQSPNVKDCDLTVLRKSDIHQDLLRNLRSMWHMYTEQQLIDALLSDKPNEPKLFYSLLLKYRDAALENYAPELAYSNSDYHHVRPVNLTKAYSTCHFPPAKGHGRQSSKFTVVSNGAETEQSYDPFKASKPQHLNAYRNGAAKITIHRPAESNTLGNEKATTTPPRKASRGSSGDGSRLQKLKPPPKICASRSSMSSSLSRTSNGQVRVRVGHKRGVSFSHSRRPSNITQRNASAPPFPNALHGRHSSQTEVTDDGGSVLRPVNEIPASTRYIRSRKAQSVASQSYVGPQPGRVSQIWHDDVRQLSSNLAKDCDEAFNRISMISEVDSEPRKLSDAEQNSSHSNSKARSKDSSLDTRPLPAPPARSDSVNHELLEARKQAELRKQFGTDGSPGYLDRMVNHIDRLIQPLSPTQIMIDRRVTSAPSDTRHQSSNRALPSIHESRGEDSSLRRARERASFLEHQRKVEAKSGRIASAPEAWKRKHQSDEFFTQASHGVKSTIRVVQPSSPLSPVRPPAPLTIRKKSSHGAPPPLMAGGLGIDEVASLNIHRPSGLDLRQQYKAVSRHENSADLAPISETRNDADQVESLTGTVVRKQSGWFKRNSKAEDDSSRLSLISNSSVPSKTTSNDTIQPPYERPQNPHLRSPPKESPKKKQFGFGRIFRKRSSKPGMSLSAHDAYEDEESVQDSIADARLKAFGVREQSVDARARQVAPQQSWLAKLFHVKPVVGFLCFNLSQRRTRREITFLLKDWKRYGIRDVQVNKERNIVFARVGAQNFLDMKEVSFAIEIMTVIEHGKKNHLSIARLTQEKGAASTFNHLLETLESVLKVKGVLVADERKKRMMIKTFNAAT</sequence>
<keyword evidence="8" id="KW-0418">Kinase</keyword>
<dbReference type="Proteomes" id="UP000664132">
    <property type="component" value="Unassembled WGS sequence"/>
</dbReference>
<comment type="catalytic activity">
    <reaction evidence="11">
        <text>L-seryl-[protein] + ATP = O-phospho-L-seryl-[protein] + ADP + H(+)</text>
        <dbReference type="Rhea" id="RHEA:17989"/>
        <dbReference type="Rhea" id="RHEA-COMP:9863"/>
        <dbReference type="Rhea" id="RHEA-COMP:11604"/>
        <dbReference type="ChEBI" id="CHEBI:15378"/>
        <dbReference type="ChEBI" id="CHEBI:29999"/>
        <dbReference type="ChEBI" id="CHEBI:30616"/>
        <dbReference type="ChEBI" id="CHEBI:83421"/>
        <dbReference type="ChEBI" id="CHEBI:456216"/>
        <dbReference type="EC" id="2.7.11.1"/>
    </reaction>
</comment>
<feature type="compositionally biased region" description="Polar residues" evidence="13">
    <location>
        <begin position="44"/>
        <end position="54"/>
    </location>
</feature>
<comment type="similarity">
    <text evidence="2">Belongs to the protein kinase superfamily. CAMK Ser/Thr protein kinase family. NIM1 subfamily.</text>
</comment>
<evidence type="ECO:0000256" key="10">
    <source>
        <dbReference type="ARBA" id="ARBA00047899"/>
    </source>
</evidence>
<feature type="region of interest" description="Disordered" evidence="13">
    <location>
        <begin position="829"/>
        <end position="861"/>
    </location>
</feature>